<dbReference type="Gene3D" id="3.30.470.10">
    <property type="match status" value="1"/>
</dbReference>
<dbReference type="InterPro" id="IPR036038">
    <property type="entry name" value="Aminotransferase-like"/>
</dbReference>
<evidence type="ECO:0000313" key="9">
    <source>
        <dbReference type="EMBL" id="RMA64596.1"/>
    </source>
</evidence>
<keyword evidence="9" id="KW-0808">Transferase</keyword>
<comment type="pathway">
    <text evidence="2">Amino-acid biosynthesis; L-valine biosynthesis; L-valine from pyruvate: step 4/4.</text>
</comment>
<evidence type="ECO:0000256" key="1">
    <source>
        <dbReference type="ARBA" id="ARBA00004824"/>
    </source>
</evidence>
<evidence type="ECO:0000256" key="7">
    <source>
        <dbReference type="ARBA" id="ARBA00048798"/>
    </source>
</evidence>
<accession>A0A3L9YV96</accession>
<reference evidence="9 10" key="1">
    <citation type="submission" date="2018-10" db="EMBL/GenBank/DDBJ databases">
        <title>Genomic Encyclopedia of Archaeal and Bacterial Type Strains, Phase II (KMG-II): from individual species to whole genera.</title>
        <authorList>
            <person name="Goeker M."/>
        </authorList>
    </citation>
    <scope>NUCLEOTIDE SEQUENCE [LARGE SCALE GENOMIC DNA]</scope>
    <source>
        <strain evidence="9 10">DSM 23424</strain>
    </source>
</reference>
<dbReference type="Pfam" id="PF01063">
    <property type="entry name" value="Aminotran_4"/>
    <property type="match status" value="1"/>
</dbReference>
<protein>
    <recommendedName>
        <fullName evidence="5">branched-chain-amino-acid transaminase</fullName>
        <ecNumber evidence="5">2.6.1.42</ecNumber>
    </recommendedName>
</protein>
<evidence type="ECO:0000313" key="10">
    <source>
        <dbReference type="Proteomes" id="UP000271339"/>
    </source>
</evidence>
<dbReference type="OrthoDB" id="9805628at2"/>
<comment type="pathway">
    <text evidence="3">Amino-acid biosynthesis; L-leucine biosynthesis; L-leucine from 3-methyl-2-oxobutanoate: step 4/4.</text>
</comment>
<dbReference type="Proteomes" id="UP000271339">
    <property type="component" value="Unassembled WGS sequence"/>
</dbReference>
<dbReference type="AlphaFoldDB" id="A0A3L9YV96"/>
<dbReference type="InterPro" id="IPR043132">
    <property type="entry name" value="BCAT-like_C"/>
</dbReference>
<evidence type="ECO:0000256" key="6">
    <source>
        <dbReference type="ARBA" id="ARBA00048212"/>
    </source>
</evidence>
<comment type="caution">
    <text evidence="9">The sequence shown here is derived from an EMBL/GenBank/DDBJ whole genome shotgun (WGS) entry which is preliminary data.</text>
</comment>
<dbReference type="RefSeq" id="WP_121907031.1">
    <property type="nucleotide sequence ID" value="NZ_REFC01000012.1"/>
</dbReference>
<dbReference type="InterPro" id="IPR001544">
    <property type="entry name" value="Aminotrans_IV"/>
</dbReference>
<dbReference type="PANTHER" id="PTHR42743:SF11">
    <property type="entry name" value="AMINODEOXYCHORISMATE LYASE"/>
    <property type="match status" value="1"/>
</dbReference>
<name>A0A3L9YV96_9FLAO</name>
<dbReference type="EC" id="2.6.1.42" evidence="5"/>
<organism evidence="9 10">
    <name type="scientific">Ulvibacter antarcticus</name>
    <dbReference type="NCBI Taxonomy" id="442714"/>
    <lineage>
        <taxon>Bacteria</taxon>
        <taxon>Pseudomonadati</taxon>
        <taxon>Bacteroidota</taxon>
        <taxon>Flavobacteriia</taxon>
        <taxon>Flavobacteriales</taxon>
        <taxon>Flavobacteriaceae</taxon>
        <taxon>Ulvibacter</taxon>
    </lineage>
</organism>
<keyword evidence="10" id="KW-1185">Reference proteome</keyword>
<comment type="pathway">
    <text evidence="1">Amino-acid biosynthesis; L-isoleucine biosynthesis; L-isoleucine from 2-oxobutanoate: step 4/4.</text>
</comment>
<dbReference type="GO" id="GO:0004084">
    <property type="term" value="F:branched-chain-amino-acid transaminase activity"/>
    <property type="evidence" value="ECO:0007669"/>
    <property type="project" value="UniProtKB-EC"/>
</dbReference>
<evidence type="ECO:0000256" key="4">
    <source>
        <dbReference type="ARBA" id="ARBA00009320"/>
    </source>
</evidence>
<dbReference type="EMBL" id="REFC01000012">
    <property type="protein sequence ID" value="RMA64596.1"/>
    <property type="molecule type" value="Genomic_DNA"/>
</dbReference>
<evidence type="ECO:0000256" key="8">
    <source>
        <dbReference type="ARBA" id="ARBA00049229"/>
    </source>
</evidence>
<gene>
    <name evidence="9" type="ORF">BXY75_1472</name>
</gene>
<evidence type="ECO:0000256" key="5">
    <source>
        <dbReference type="ARBA" id="ARBA00013053"/>
    </source>
</evidence>
<comment type="catalytic activity">
    <reaction evidence="7">
        <text>L-isoleucine + 2-oxoglutarate = (S)-3-methyl-2-oxopentanoate + L-glutamate</text>
        <dbReference type="Rhea" id="RHEA:24801"/>
        <dbReference type="ChEBI" id="CHEBI:16810"/>
        <dbReference type="ChEBI" id="CHEBI:29985"/>
        <dbReference type="ChEBI" id="CHEBI:35146"/>
        <dbReference type="ChEBI" id="CHEBI:58045"/>
        <dbReference type="EC" id="2.6.1.42"/>
    </reaction>
</comment>
<comment type="similarity">
    <text evidence="4">Belongs to the class-IV pyridoxal-phosphate-dependent aminotransferase family.</text>
</comment>
<dbReference type="PANTHER" id="PTHR42743">
    <property type="entry name" value="AMINO-ACID AMINOTRANSFERASE"/>
    <property type="match status" value="1"/>
</dbReference>
<dbReference type="InterPro" id="IPR043131">
    <property type="entry name" value="BCAT-like_N"/>
</dbReference>
<keyword evidence="9" id="KW-0032">Aminotransferase</keyword>
<dbReference type="CDD" id="cd00449">
    <property type="entry name" value="PLPDE_IV"/>
    <property type="match status" value="1"/>
</dbReference>
<evidence type="ECO:0000256" key="3">
    <source>
        <dbReference type="ARBA" id="ARBA00005072"/>
    </source>
</evidence>
<comment type="catalytic activity">
    <reaction evidence="6">
        <text>L-valine + 2-oxoglutarate = 3-methyl-2-oxobutanoate + L-glutamate</text>
        <dbReference type="Rhea" id="RHEA:24813"/>
        <dbReference type="ChEBI" id="CHEBI:11851"/>
        <dbReference type="ChEBI" id="CHEBI:16810"/>
        <dbReference type="ChEBI" id="CHEBI:29985"/>
        <dbReference type="ChEBI" id="CHEBI:57762"/>
        <dbReference type="EC" id="2.6.1.42"/>
    </reaction>
</comment>
<dbReference type="SUPFAM" id="SSF56752">
    <property type="entry name" value="D-aminoacid aminotransferase-like PLP-dependent enzymes"/>
    <property type="match status" value="1"/>
</dbReference>
<comment type="catalytic activity">
    <reaction evidence="8">
        <text>L-leucine + 2-oxoglutarate = 4-methyl-2-oxopentanoate + L-glutamate</text>
        <dbReference type="Rhea" id="RHEA:18321"/>
        <dbReference type="ChEBI" id="CHEBI:16810"/>
        <dbReference type="ChEBI" id="CHEBI:17865"/>
        <dbReference type="ChEBI" id="CHEBI:29985"/>
        <dbReference type="ChEBI" id="CHEBI:57427"/>
        <dbReference type="EC" id="2.6.1.42"/>
    </reaction>
</comment>
<evidence type="ECO:0000256" key="2">
    <source>
        <dbReference type="ARBA" id="ARBA00004931"/>
    </source>
</evidence>
<dbReference type="GO" id="GO:0046394">
    <property type="term" value="P:carboxylic acid biosynthetic process"/>
    <property type="evidence" value="ECO:0007669"/>
    <property type="project" value="UniProtKB-ARBA"/>
</dbReference>
<dbReference type="InterPro" id="IPR050571">
    <property type="entry name" value="Class-IV_PLP-Dep_Aminotrnsfr"/>
</dbReference>
<proteinExistence type="inferred from homology"/>
<dbReference type="Gene3D" id="3.20.10.10">
    <property type="entry name" value="D-amino Acid Aminotransferase, subunit A, domain 2"/>
    <property type="match status" value="1"/>
</dbReference>
<sequence>MINLNGTILKKSDASISPDNRGLNYGDAVFETIRVSAGKVLFWEDHYFRLMASMRILRMEIPMSFTLEYLEDEIFKTIATLSEDMDAVGQVKNAIRVKILVWREEGGRYHPSTNDVSYMITSEELDAPFYTLNDIFYEVELFKDHFITSGLLSTLKSNNKIINVLGSIFASENDYHNCLLLNENKQVVEALNGNLFLVNGTNIKTPPLADGCLNGILRKQLIAICKQLPDYTLEEASVSPFELQKADEMFTTNVIMGIQPITKYRKKEYTNKVAKELLAKLNLKARLG</sequence>